<proteinExistence type="predicted"/>
<evidence type="ECO:0008006" key="3">
    <source>
        <dbReference type="Google" id="ProtNLM"/>
    </source>
</evidence>
<evidence type="ECO:0000313" key="2">
    <source>
        <dbReference type="Proteomes" id="UP000318081"/>
    </source>
</evidence>
<name>A0ABX5XPB2_9BACT</name>
<reference evidence="1 2" key="1">
    <citation type="submission" date="2019-02" db="EMBL/GenBank/DDBJ databases">
        <title>Deep-cultivation of Planctomycetes and their phenomic and genomic characterization uncovers novel biology.</title>
        <authorList>
            <person name="Wiegand S."/>
            <person name="Jogler M."/>
            <person name="Boedeker C."/>
            <person name="Pinto D."/>
            <person name="Vollmers J."/>
            <person name="Rivas-Marin E."/>
            <person name="Kohn T."/>
            <person name="Peeters S.H."/>
            <person name="Heuer A."/>
            <person name="Rast P."/>
            <person name="Oberbeckmann S."/>
            <person name="Bunk B."/>
            <person name="Jeske O."/>
            <person name="Meyerdierks A."/>
            <person name="Storesund J.E."/>
            <person name="Kallscheuer N."/>
            <person name="Luecker S."/>
            <person name="Lage O.M."/>
            <person name="Pohl T."/>
            <person name="Merkel B.J."/>
            <person name="Hornburger P."/>
            <person name="Mueller R.-W."/>
            <person name="Bruemmer F."/>
            <person name="Labrenz M."/>
            <person name="Spormann A.M."/>
            <person name="Op den Camp H."/>
            <person name="Overmann J."/>
            <person name="Amann R."/>
            <person name="Jetten M.S.M."/>
            <person name="Mascher T."/>
            <person name="Medema M.H."/>
            <person name="Devos D.P."/>
            <person name="Kaster A.-K."/>
            <person name="Ovreas L."/>
            <person name="Rohde M."/>
            <person name="Galperin M.Y."/>
            <person name="Jogler C."/>
        </authorList>
    </citation>
    <scope>NUCLEOTIDE SEQUENCE [LARGE SCALE GENOMIC DNA]</scope>
    <source>
        <strain evidence="1 2">TBK1r</strain>
    </source>
</reference>
<protein>
    <recommendedName>
        <fullName evidence="3">Leucine Rich repeats (2 copies)</fullName>
    </recommendedName>
</protein>
<keyword evidence="2" id="KW-1185">Reference proteome</keyword>
<evidence type="ECO:0000313" key="1">
    <source>
        <dbReference type="EMBL" id="QDV83666.1"/>
    </source>
</evidence>
<organism evidence="1 2">
    <name type="scientific">Stieleria magnilauensis</name>
    <dbReference type="NCBI Taxonomy" id="2527963"/>
    <lineage>
        <taxon>Bacteria</taxon>
        <taxon>Pseudomonadati</taxon>
        <taxon>Planctomycetota</taxon>
        <taxon>Planctomycetia</taxon>
        <taxon>Pirellulales</taxon>
        <taxon>Pirellulaceae</taxon>
        <taxon>Stieleria</taxon>
    </lineage>
</organism>
<gene>
    <name evidence="1" type="ORF">TBK1r_26080</name>
</gene>
<accession>A0ABX5XPB2</accession>
<dbReference type="Proteomes" id="UP000318081">
    <property type="component" value="Chromosome"/>
</dbReference>
<dbReference type="EMBL" id="CP036432">
    <property type="protein sequence ID" value="QDV83666.1"/>
    <property type="molecule type" value="Genomic_DNA"/>
</dbReference>
<sequence>MTDCYEFDVTRLFTELPQYASALRTLALTGCESLKDADWEMSPLNETLQILTYDEADPAYVGGLDEEFAEQLRAQLPDCVIVL</sequence>
<dbReference type="RefSeq" id="WP_145210813.1">
    <property type="nucleotide sequence ID" value="NZ_CP036432.1"/>
</dbReference>